<dbReference type="Gene3D" id="3.30.300.30">
    <property type="match status" value="1"/>
</dbReference>
<keyword evidence="1" id="KW-0812">Transmembrane</keyword>
<name>A0A1Q9CAF8_SYMMI</name>
<keyword evidence="5" id="KW-1185">Reference proteome</keyword>
<dbReference type="InterPro" id="IPR020845">
    <property type="entry name" value="AMP-binding_CS"/>
</dbReference>
<dbReference type="PANTHER" id="PTHR45527">
    <property type="entry name" value="NONRIBOSOMAL PEPTIDE SYNTHETASE"/>
    <property type="match status" value="1"/>
</dbReference>
<dbReference type="OMA" id="IFIPCYW"/>
<feature type="transmembrane region" description="Helical" evidence="1">
    <location>
        <begin position="949"/>
        <end position="972"/>
    </location>
</feature>
<feature type="transmembrane region" description="Helical" evidence="1">
    <location>
        <begin position="1142"/>
        <end position="1162"/>
    </location>
</feature>
<feature type="transmembrane region" description="Helical" evidence="1">
    <location>
        <begin position="1095"/>
        <end position="1112"/>
    </location>
</feature>
<dbReference type="InterPro" id="IPR000873">
    <property type="entry name" value="AMP-dep_synth/lig_dom"/>
</dbReference>
<evidence type="ECO:0000259" key="3">
    <source>
        <dbReference type="Pfam" id="PF13193"/>
    </source>
</evidence>
<dbReference type="OrthoDB" id="420805at2759"/>
<evidence type="ECO:0000313" key="5">
    <source>
        <dbReference type="Proteomes" id="UP000186817"/>
    </source>
</evidence>
<feature type="transmembrane region" description="Helical" evidence="1">
    <location>
        <begin position="1219"/>
        <end position="1244"/>
    </location>
</feature>
<dbReference type="InterPro" id="IPR045851">
    <property type="entry name" value="AMP-bd_C_sf"/>
</dbReference>
<dbReference type="Gene3D" id="3.40.50.12780">
    <property type="entry name" value="N-terminal domain of ligase-like"/>
    <property type="match status" value="1"/>
</dbReference>
<evidence type="ECO:0000259" key="2">
    <source>
        <dbReference type="Pfam" id="PF00501"/>
    </source>
</evidence>
<keyword evidence="1" id="KW-1133">Transmembrane helix</keyword>
<feature type="domain" description="AMP-binding enzyme C-terminal" evidence="3">
    <location>
        <begin position="757"/>
        <end position="822"/>
    </location>
</feature>
<feature type="transmembrane region" description="Helical" evidence="1">
    <location>
        <begin position="984"/>
        <end position="1006"/>
    </location>
</feature>
<dbReference type="PANTHER" id="PTHR45527:SF1">
    <property type="entry name" value="FATTY ACID SYNTHASE"/>
    <property type="match status" value="1"/>
</dbReference>
<dbReference type="Pfam" id="PF13193">
    <property type="entry name" value="AMP-binding_C"/>
    <property type="match status" value="1"/>
</dbReference>
<dbReference type="Proteomes" id="UP000186817">
    <property type="component" value="Unassembled WGS sequence"/>
</dbReference>
<protein>
    <submittedName>
        <fullName evidence="4">Linear gramicidin synthase subunit D</fullName>
    </submittedName>
</protein>
<keyword evidence="1" id="KW-0472">Membrane</keyword>
<comment type="caution">
    <text evidence="4">The sequence shown here is derived from an EMBL/GenBank/DDBJ whole genome shotgun (WGS) entry which is preliminary data.</text>
</comment>
<proteinExistence type="predicted"/>
<dbReference type="AlphaFoldDB" id="A0A1Q9CAF8"/>
<dbReference type="GO" id="GO:0031177">
    <property type="term" value="F:phosphopantetheine binding"/>
    <property type="evidence" value="ECO:0007669"/>
    <property type="project" value="TreeGrafter"/>
</dbReference>
<sequence>MKIAAMAAFAPAAARRPLVQRKAANPGHPAWTSDAHAKPPNECTEKHVPQEIRMQGILWLGTSSRFRRFAKMFANTAPTKLPTAADYVLFWLAVGAATAAICFRRALSDKKTRDWLMSTCVAQAIQALRKKWASRPAGENGTAGKKTWLLVDNIENGEKKTGGGVVVERAAMEAAMGQESLEMATLAALLTILQRRRYKAVALGYRGISGALRVVEVELEPGLTFKSLVATVTGLLASGESSTEAPEVTLSFGASTEVREVGEVGLGEWIASLEGTSLVLKGPTVEEEESFKACFEAFAKDPNQNLFEVSFVPRSAAEAVNRWGSATKSFSDLRETQGLRCIHEIVYERHRNGTAVAVQGAGFKITYAELHQRAAAVCRAVREHRGAALMCMGRGEAIGPTFLGILQSGFPMVPVDVAWPQERMKQSALDADVAAALVEPSSLALLPELPCPTLVVDGTFYAKYAAEPDLCKAHEGDTALMLFTSGSTGKPKGIVLSHGYVTALVAGIAESKSMSPATKTLCYHSPTWMPFLDNLFSPLVSGGTCLFFPESEKHIVLPSELNQFAKEHGATHGGFVPAVLDLFAEEGLPLSLCHVGVGGAAVPSELCERVVQMLPEASGGAPGILYTGYSGTEQGDVTQLLMKSLQDVEAGTHESGFVTAGHPHASQTMAILDEGLMRVGVGAIGEITVAGPGLASGYLNLPEKTAETFLPACQALDGRRAVRTGDLALWTNTGKLKLVGRRDSMVKVRGARIELGEVEGTLAAHPAVKFAVVTVHEDKLVAYIHPAVPANLRDFCKEHLVSYMVPHIFQGLEEVPRLPTGKVNKKALPKPEAREDGAEVVMELDSLGQMRKFTRKAASEDKVLDNVRAILIGIVLHSHAIPLNPSNPSEMIDGEFQPLASHQWGPGELLLLQVVRSGGWSSLAFLSGFDDTRAMRPYGLTYREPLFLVLWLLLDFNWTMWYLPVFVYMRAAFCAMHHLGLEKLHLLLASQIWIIAPAFIDMYIGWREGPGSPQPYLDATCPSQCFCPWQAMPWAQTVAHYTAGWWVQPSSPTASSMVGHALIFIPCYWIGFYSGDKIFKVLTFIADDQNILRRLVVAGVAMGVYAMMYLGGQPIIQGFDDTCQSFWSMDGAFLWGQVSKNLLYYALNLLMSLLYVVVIAALVPCHLQYLAKVCFASLIVSGLIPQPLDTPSQIVALRETVNENWIGVVELFWMFYVPFLFEFVVGAIVTTLLPIVINCGIAAWKRLQK</sequence>
<evidence type="ECO:0000313" key="4">
    <source>
        <dbReference type="EMBL" id="OLP79924.1"/>
    </source>
</evidence>
<gene>
    <name evidence="4" type="primary">lgrD</name>
    <name evidence="4" type="ORF">AK812_SmicGene39736</name>
</gene>
<dbReference type="GO" id="GO:0005737">
    <property type="term" value="C:cytoplasm"/>
    <property type="evidence" value="ECO:0007669"/>
    <property type="project" value="TreeGrafter"/>
</dbReference>
<dbReference type="GO" id="GO:0043041">
    <property type="term" value="P:amino acid activation for nonribosomal peptide biosynthetic process"/>
    <property type="evidence" value="ECO:0007669"/>
    <property type="project" value="TreeGrafter"/>
</dbReference>
<dbReference type="Pfam" id="PF00501">
    <property type="entry name" value="AMP-binding"/>
    <property type="match status" value="1"/>
</dbReference>
<dbReference type="PROSITE" id="PS00455">
    <property type="entry name" value="AMP_BINDING"/>
    <property type="match status" value="1"/>
</dbReference>
<dbReference type="InterPro" id="IPR025110">
    <property type="entry name" value="AMP-bd_C"/>
</dbReference>
<feature type="transmembrane region" description="Helical" evidence="1">
    <location>
        <begin position="1169"/>
        <end position="1188"/>
    </location>
</feature>
<accession>A0A1Q9CAF8</accession>
<reference evidence="4 5" key="1">
    <citation type="submission" date="2016-02" db="EMBL/GenBank/DDBJ databases">
        <title>Genome analysis of coral dinoflagellate symbionts highlights evolutionary adaptations to a symbiotic lifestyle.</title>
        <authorList>
            <person name="Aranda M."/>
            <person name="Li Y."/>
            <person name="Liew Y.J."/>
            <person name="Baumgarten S."/>
            <person name="Simakov O."/>
            <person name="Wilson M."/>
            <person name="Piel J."/>
            <person name="Ashoor H."/>
            <person name="Bougouffa S."/>
            <person name="Bajic V.B."/>
            <person name="Ryu T."/>
            <person name="Ravasi T."/>
            <person name="Bayer T."/>
            <person name="Micklem G."/>
            <person name="Kim H."/>
            <person name="Bhak J."/>
            <person name="Lajeunesse T.C."/>
            <person name="Voolstra C.R."/>
        </authorList>
    </citation>
    <scope>NUCLEOTIDE SEQUENCE [LARGE SCALE GENOMIC DNA]</scope>
    <source>
        <strain evidence="4 5">CCMP2467</strain>
    </source>
</reference>
<feature type="transmembrane region" description="Helical" evidence="1">
    <location>
        <begin position="1054"/>
        <end position="1074"/>
    </location>
</feature>
<dbReference type="InterPro" id="IPR042099">
    <property type="entry name" value="ANL_N_sf"/>
</dbReference>
<dbReference type="EMBL" id="LSRX01001434">
    <property type="protein sequence ID" value="OLP79924.1"/>
    <property type="molecule type" value="Genomic_DNA"/>
</dbReference>
<dbReference type="GO" id="GO:0044550">
    <property type="term" value="P:secondary metabolite biosynthetic process"/>
    <property type="evidence" value="ECO:0007669"/>
    <property type="project" value="TreeGrafter"/>
</dbReference>
<dbReference type="SUPFAM" id="SSF56801">
    <property type="entry name" value="Acetyl-CoA synthetase-like"/>
    <property type="match status" value="1"/>
</dbReference>
<feature type="domain" description="AMP-dependent synthetase/ligase" evidence="2">
    <location>
        <begin position="351"/>
        <end position="699"/>
    </location>
</feature>
<evidence type="ECO:0000256" key="1">
    <source>
        <dbReference type="SAM" id="Phobius"/>
    </source>
</evidence>
<organism evidence="4 5">
    <name type="scientific">Symbiodinium microadriaticum</name>
    <name type="common">Dinoflagellate</name>
    <name type="synonym">Zooxanthella microadriatica</name>
    <dbReference type="NCBI Taxonomy" id="2951"/>
    <lineage>
        <taxon>Eukaryota</taxon>
        <taxon>Sar</taxon>
        <taxon>Alveolata</taxon>
        <taxon>Dinophyceae</taxon>
        <taxon>Suessiales</taxon>
        <taxon>Symbiodiniaceae</taxon>
        <taxon>Symbiodinium</taxon>
    </lineage>
</organism>